<dbReference type="InterPro" id="IPR036390">
    <property type="entry name" value="WH_DNA-bd_sf"/>
</dbReference>
<dbReference type="SUPFAM" id="SSF53850">
    <property type="entry name" value="Periplasmic binding protein-like II"/>
    <property type="match status" value="1"/>
</dbReference>
<protein>
    <submittedName>
        <fullName evidence="6">LysR family transcriptional regulator</fullName>
    </submittedName>
</protein>
<dbReference type="PROSITE" id="PS50931">
    <property type="entry name" value="HTH_LYSR"/>
    <property type="match status" value="1"/>
</dbReference>
<dbReference type="GO" id="GO:0000976">
    <property type="term" value="F:transcription cis-regulatory region binding"/>
    <property type="evidence" value="ECO:0007669"/>
    <property type="project" value="TreeGrafter"/>
</dbReference>
<dbReference type="AlphaFoldDB" id="A0AAE3ELP9"/>
<organism evidence="6 7">
    <name type="scientific">Teretinema zuelzerae</name>
    <dbReference type="NCBI Taxonomy" id="156"/>
    <lineage>
        <taxon>Bacteria</taxon>
        <taxon>Pseudomonadati</taxon>
        <taxon>Spirochaetota</taxon>
        <taxon>Spirochaetia</taxon>
        <taxon>Spirochaetales</taxon>
        <taxon>Treponemataceae</taxon>
        <taxon>Teretinema</taxon>
    </lineage>
</organism>
<dbReference type="InterPro" id="IPR000847">
    <property type="entry name" value="LysR_HTH_N"/>
</dbReference>
<dbReference type="Proteomes" id="UP001198163">
    <property type="component" value="Unassembled WGS sequence"/>
</dbReference>
<sequence length="310" mass="33951">MDFSELETFIALAETQNFAKAAQQIHLSPSAVSRLICRLEDECEARLFERDTRQVRITRQGEDFLRFARDCIGKKKELSLNFQGNATRLRGPFAIYASVTACYSILPPLAEAITQEYPEAQLSVETGDPAGAAQAVREGRAELAVTAIPVNGFPDLLSFSVRKSPLVFVSAKTGPFGNIKALLDTRNTESSLLKTLRTTPLLLPRAGLSRQRFNAWVHRIQQHGEPFSPGIAAETGGNEALLALARLGLGLALIPHLVLDNSPFSEGLTIYQAGSHFGDYDIGFIQQPSKLPDSRKQAIADLITRVYNLA</sequence>
<name>A0AAE3ELP9_9SPIR</name>
<dbReference type="InterPro" id="IPR005119">
    <property type="entry name" value="LysR_subst-bd"/>
</dbReference>
<dbReference type="Pfam" id="PF00126">
    <property type="entry name" value="HTH_1"/>
    <property type="match status" value="1"/>
</dbReference>
<dbReference type="InterPro" id="IPR036388">
    <property type="entry name" value="WH-like_DNA-bd_sf"/>
</dbReference>
<evidence type="ECO:0000259" key="5">
    <source>
        <dbReference type="PROSITE" id="PS50931"/>
    </source>
</evidence>
<evidence type="ECO:0000256" key="4">
    <source>
        <dbReference type="ARBA" id="ARBA00023163"/>
    </source>
</evidence>
<dbReference type="Gene3D" id="3.40.190.10">
    <property type="entry name" value="Periplasmic binding protein-like II"/>
    <property type="match status" value="2"/>
</dbReference>
<comment type="similarity">
    <text evidence="1">Belongs to the LysR transcriptional regulatory family.</text>
</comment>
<keyword evidence="4" id="KW-0804">Transcription</keyword>
<keyword evidence="7" id="KW-1185">Reference proteome</keyword>
<dbReference type="GO" id="GO:0003700">
    <property type="term" value="F:DNA-binding transcription factor activity"/>
    <property type="evidence" value="ECO:0007669"/>
    <property type="project" value="InterPro"/>
</dbReference>
<feature type="domain" description="HTH lysR-type" evidence="5">
    <location>
        <begin position="1"/>
        <end position="58"/>
    </location>
</feature>
<gene>
    <name evidence="6" type="ORF">K7J14_15915</name>
</gene>
<accession>A0AAE3ELP9</accession>
<dbReference type="PANTHER" id="PTHR30126">
    <property type="entry name" value="HTH-TYPE TRANSCRIPTIONAL REGULATOR"/>
    <property type="match status" value="1"/>
</dbReference>
<comment type="caution">
    <text evidence="6">The sequence shown here is derived from an EMBL/GenBank/DDBJ whole genome shotgun (WGS) entry which is preliminary data.</text>
</comment>
<evidence type="ECO:0000256" key="1">
    <source>
        <dbReference type="ARBA" id="ARBA00009437"/>
    </source>
</evidence>
<dbReference type="SUPFAM" id="SSF46785">
    <property type="entry name" value="Winged helix' DNA-binding domain"/>
    <property type="match status" value="1"/>
</dbReference>
<dbReference type="Pfam" id="PF03466">
    <property type="entry name" value="LysR_substrate"/>
    <property type="match status" value="1"/>
</dbReference>
<dbReference type="PANTHER" id="PTHR30126:SF81">
    <property type="entry name" value="HTH-TYPE TRANSCRIPTIONAL REGULATOR ILVY"/>
    <property type="match status" value="1"/>
</dbReference>
<reference evidence="6" key="1">
    <citation type="submission" date="2021-08" db="EMBL/GenBank/DDBJ databases">
        <title>Comparative analyses of Brucepasteria parasyntrophica and Teretinema zuelzerae.</title>
        <authorList>
            <person name="Song Y."/>
            <person name="Brune A."/>
        </authorList>
    </citation>
    <scope>NUCLEOTIDE SEQUENCE</scope>
    <source>
        <strain evidence="6">DSM 1903</strain>
    </source>
</reference>
<dbReference type="EMBL" id="JAINWA010000003">
    <property type="protein sequence ID" value="MCD1656181.1"/>
    <property type="molecule type" value="Genomic_DNA"/>
</dbReference>
<evidence type="ECO:0000256" key="3">
    <source>
        <dbReference type="ARBA" id="ARBA00023125"/>
    </source>
</evidence>
<evidence type="ECO:0000256" key="2">
    <source>
        <dbReference type="ARBA" id="ARBA00023015"/>
    </source>
</evidence>
<dbReference type="RefSeq" id="WP_230758737.1">
    <property type="nucleotide sequence ID" value="NZ_JAINWA010000003.1"/>
</dbReference>
<dbReference type="FunFam" id="1.10.10.10:FF:000001">
    <property type="entry name" value="LysR family transcriptional regulator"/>
    <property type="match status" value="1"/>
</dbReference>
<proteinExistence type="inferred from homology"/>
<keyword evidence="3" id="KW-0238">DNA-binding</keyword>
<evidence type="ECO:0000313" key="7">
    <source>
        <dbReference type="Proteomes" id="UP001198163"/>
    </source>
</evidence>
<dbReference type="Gene3D" id="1.10.10.10">
    <property type="entry name" value="Winged helix-like DNA-binding domain superfamily/Winged helix DNA-binding domain"/>
    <property type="match status" value="1"/>
</dbReference>
<keyword evidence="2" id="KW-0805">Transcription regulation</keyword>
<evidence type="ECO:0000313" key="6">
    <source>
        <dbReference type="EMBL" id="MCD1656181.1"/>
    </source>
</evidence>